<dbReference type="SMART" id="SM00533">
    <property type="entry name" value="MUTSd"/>
    <property type="match status" value="1"/>
</dbReference>
<keyword evidence="9" id="KW-0255">Endonuclease</keyword>
<keyword evidence="1" id="KW-0540">Nuclease</keyword>
<keyword evidence="6" id="KW-0694">RNA-binding</keyword>
<evidence type="ECO:0000313" key="9">
    <source>
        <dbReference type="EMBL" id="VYT42900.1"/>
    </source>
</evidence>
<dbReference type="GO" id="GO:0140664">
    <property type="term" value="F:ATP-dependent DNA damage sensor activity"/>
    <property type="evidence" value="ECO:0007669"/>
    <property type="project" value="InterPro"/>
</dbReference>
<evidence type="ECO:0000256" key="6">
    <source>
        <dbReference type="ARBA" id="ARBA00022884"/>
    </source>
</evidence>
<dbReference type="PIRSF" id="PIRSF005814">
    <property type="entry name" value="MutS_YshD"/>
    <property type="match status" value="1"/>
</dbReference>
<keyword evidence="7" id="KW-0238">DNA-binding</keyword>
<evidence type="ECO:0000256" key="2">
    <source>
        <dbReference type="ARBA" id="ARBA00022730"/>
    </source>
</evidence>
<keyword evidence="5" id="KW-0067">ATP-binding</keyword>
<dbReference type="InterPro" id="IPR045076">
    <property type="entry name" value="MutS"/>
</dbReference>
<dbReference type="GO" id="GO:0019843">
    <property type="term" value="F:rRNA binding"/>
    <property type="evidence" value="ECO:0007669"/>
    <property type="project" value="UniProtKB-KW"/>
</dbReference>
<feature type="domain" description="DNA mismatch repair proteins mutS family" evidence="8">
    <location>
        <begin position="403"/>
        <end position="419"/>
    </location>
</feature>
<dbReference type="SUPFAM" id="SSF52540">
    <property type="entry name" value="P-loop containing nucleoside triphosphate hydrolases"/>
    <property type="match status" value="1"/>
</dbReference>
<dbReference type="NCBIfam" id="TIGR01069">
    <property type="entry name" value="mutS2"/>
    <property type="match status" value="1"/>
</dbReference>
<evidence type="ECO:0000259" key="8">
    <source>
        <dbReference type="PROSITE" id="PS00486"/>
    </source>
</evidence>
<dbReference type="GO" id="GO:0005524">
    <property type="term" value="F:ATP binding"/>
    <property type="evidence" value="ECO:0007669"/>
    <property type="project" value="UniProtKB-KW"/>
</dbReference>
<evidence type="ECO:0000256" key="3">
    <source>
        <dbReference type="ARBA" id="ARBA00022741"/>
    </source>
</evidence>
<proteinExistence type="predicted"/>
<keyword evidence="2" id="KW-0699">rRNA-binding</keyword>
<dbReference type="FunFam" id="3.40.50.300:FF:000830">
    <property type="entry name" value="Endonuclease MutS2"/>
    <property type="match status" value="1"/>
</dbReference>
<dbReference type="GO" id="GO:0045910">
    <property type="term" value="P:negative regulation of DNA recombination"/>
    <property type="evidence" value="ECO:0007669"/>
    <property type="project" value="InterPro"/>
</dbReference>
<protein>
    <submittedName>
        <fullName evidence="9">Endonuclease MutS2</fullName>
        <ecNumber evidence="9">3.1.-.-</ecNumber>
    </submittedName>
</protein>
<sequence>MKNKSLTTLGYHQILEQLKDYAFSAGAKERIGRMLPLLSELKLRKHINDTSQARGMVETYGTPPLPAMDHMEEYIKKAAAGALLLPEELEELCMFLNSVARLKIYLKKGEAEQISLAFYNQNLESLDDLKEEIRQCIRNGRVDDYASPYLKDIRKQMLLLSEKIGEKAEKALRANKTYLSDAFVVKRNGRYCIPVRKKCRNMVLGSAVDQSSTGATIFVEPASVAGLREELELYQIEEDSEERRILYSLTSLAAQNEEALKEDIRVIEKLDFIFAKGRLSLEMNAVEPEINTEHYIRLKKARHPMLSGETCVPLDFEIGRENRGVIITGPNTGGKTVAIKTVALMSAMACSGLHVPCECAELCMQNEILCDIGDGQNISDNLSTFSAHIKNVLEILKRSQKDSLVILDELGSGTDPAEGMGIAVAILEELRNSGALFLVTTHYPEVKEYADRYPEVVNARMEFDRETLKPLYRLKVGEAGESCALYIAKRLGFPGAMLSAAAREAYGEKSEAVIDSLQLTDTQEKLRREKAPSIQKTEKKKETKIRRFVTGDSVTVLPEGEIGIIVKPADENGQVLVQIKREKKLFSHKRLKLKVAASELYPEDYDFSVIFDTVENRKARHKMGKGFREDLVIKTEE</sequence>
<dbReference type="AlphaFoldDB" id="A0A6N2WL51"/>
<dbReference type="EMBL" id="CACRSQ010000010">
    <property type="protein sequence ID" value="VYT42900.1"/>
    <property type="molecule type" value="Genomic_DNA"/>
</dbReference>
<dbReference type="InterPro" id="IPR000432">
    <property type="entry name" value="DNA_mismatch_repair_MutS_C"/>
</dbReference>
<dbReference type="InterPro" id="IPR005747">
    <property type="entry name" value="MutS2"/>
</dbReference>
<dbReference type="SUPFAM" id="SSF48334">
    <property type="entry name" value="DNA repair protein MutS, domain III"/>
    <property type="match status" value="1"/>
</dbReference>
<dbReference type="InterPro" id="IPR027417">
    <property type="entry name" value="P-loop_NTPase"/>
</dbReference>
<dbReference type="SMART" id="SM00534">
    <property type="entry name" value="MUTSac"/>
    <property type="match status" value="1"/>
</dbReference>
<dbReference type="GO" id="GO:0006298">
    <property type="term" value="P:mismatch repair"/>
    <property type="evidence" value="ECO:0007669"/>
    <property type="project" value="InterPro"/>
</dbReference>
<reference evidence="9" key="1">
    <citation type="submission" date="2019-11" db="EMBL/GenBank/DDBJ databases">
        <authorList>
            <person name="Feng L."/>
        </authorList>
    </citation>
    <scope>NUCLEOTIDE SEQUENCE</scope>
    <source>
        <strain evidence="9">AcaccaeLFYP115</strain>
    </source>
</reference>
<keyword evidence="4 9" id="KW-0378">Hydrolase</keyword>
<evidence type="ECO:0000256" key="4">
    <source>
        <dbReference type="ARBA" id="ARBA00022801"/>
    </source>
</evidence>
<dbReference type="InterPro" id="IPR036187">
    <property type="entry name" value="DNA_mismatch_repair_MutS_sf"/>
</dbReference>
<dbReference type="Pfam" id="PF00488">
    <property type="entry name" value="MutS_V"/>
    <property type="match status" value="1"/>
</dbReference>
<evidence type="ECO:0000256" key="7">
    <source>
        <dbReference type="ARBA" id="ARBA00023125"/>
    </source>
</evidence>
<organism evidence="9">
    <name type="scientific">Anaerostipes caccae</name>
    <dbReference type="NCBI Taxonomy" id="105841"/>
    <lineage>
        <taxon>Bacteria</taxon>
        <taxon>Bacillati</taxon>
        <taxon>Bacillota</taxon>
        <taxon>Clostridia</taxon>
        <taxon>Lachnospirales</taxon>
        <taxon>Lachnospiraceae</taxon>
        <taxon>Anaerostipes</taxon>
    </lineage>
</organism>
<dbReference type="RefSeq" id="WP_006568533.1">
    <property type="nucleotide sequence ID" value="NZ_BAABRZ010000003.1"/>
</dbReference>
<dbReference type="PANTHER" id="PTHR48466">
    <property type="entry name" value="OS10G0509000 PROTEIN-RELATED"/>
    <property type="match status" value="1"/>
</dbReference>
<accession>A0A6N2WL51</accession>
<dbReference type="InterPro" id="IPR007696">
    <property type="entry name" value="DNA_mismatch_repair_MutS_core"/>
</dbReference>
<keyword evidence="3" id="KW-0547">Nucleotide-binding</keyword>
<dbReference type="GO" id="GO:0030983">
    <property type="term" value="F:mismatched DNA binding"/>
    <property type="evidence" value="ECO:0007669"/>
    <property type="project" value="InterPro"/>
</dbReference>
<dbReference type="PANTHER" id="PTHR48466:SF2">
    <property type="entry name" value="OS10G0509000 PROTEIN"/>
    <property type="match status" value="1"/>
</dbReference>
<dbReference type="GeneID" id="69468940"/>
<gene>
    <name evidence="9" type="primary">mutS2_2</name>
    <name evidence="9" type="ORF">ACLFYP115_03512</name>
</gene>
<evidence type="ECO:0000256" key="1">
    <source>
        <dbReference type="ARBA" id="ARBA00022722"/>
    </source>
</evidence>
<evidence type="ECO:0000256" key="5">
    <source>
        <dbReference type="ARBA" id="ARBA00022840"/>
    </source>
</evidence>
<dbReference type="GO" id="GO:0004519">
    <property type="term" value="F:endonuclease activity"/>
    <property type="evidence" value="ECO:0007669"/>
    <property type="project" value="UniProtKB-KW"/>
</dbReference>
<dbReference type="Gene3D" id="3.40.50.300">
    <property type="entry name" value="P-loop containing nucleotide triphosphate hydrolases"/>
    <property type="match status" value="1"/>
</dbReference>
<dbReference type="PROSITE" id="PS00486">
    <property type="entry name" value="DNA_MISMATCH_REPAIR_2"/>
    <property type="match status" value="1"/>
</dbReference>
<name>A0A6N2WL51_9FIRM</name>
<dbReference type="GO" id="GO:0016887">
    <property type="term" value="F:ATP hydrolysis activity"/>
    <property type="evidence" value="ECO:0007669"/>
    <property type="project" value="InterPro"/>
</dbReference>
<dbReference type="EC" id="3.1.-.-" evidence="9"/>